<reference evidence="2" key="1">
    <citation type="journal article" date="2020" name="Nat. Ecol. Evol.">
        <title>Deeply conserved synteny resolves early events in vertebrate evolution.</title>
        <authorList>
            <person name="Simakov O."/>
            <person name="Marletaz F."/>
            <person name="Yue J.X."/>
            <person name="O'Connell B."/>
            <person name="Jenkins J."/>
            <person name="Brandt A."/>
            <person name="Calef R."/>
            <person name="Tung C.H."/>
            <person name="Huang T.K."/>
            <person name="Schmutz J."/>
            <person name="Satoh N."/>
            <person name="Yu J.K."/>
            <person name="Putnam N.H."/>
            <person name="Green R.E."/>
            <person name="Rokhsar D.S."/>
        </authorList>
    </citation>
    <scope>NUCLEOTIDE SEQUENCE [LARGE SCALE GENOMIC DNA]</scope>
    <source>
        <strain evidence="2">S238N-H82</strain>
    </source>
</reference>
<name>A0A9J7L3M4_BRAFL</name>
<dbReference type="InterPro" id="IPR052669">
    <property type="entry name" value="SL1/TIF-IB_Component"/>
</dbReference>
<feature type="region of interest" description="Disordered" evidence="1">
    <location>
        <begin position="1"/>
        <end position="46"/>
    </location>
</feature>
<evidence type="ECO:0000313" key="2">
    <source>
        <dbReference type="Proteomes" id="UP000001554"/>
    </source>
</evidence>
<evidence type="ECO:0000313" key="3">
    <source>
        <dbReference type="RefSeq" id="XP_035675594.1"/>
    </source>
</evidence>
<dbReference type="GO" id="GO:0000120">
    <property type="term" value="C:RNA polymerase I transcription regulator complex"/>
    <property type="evidence" value="ECO:0007669"/>
    <property type="project" value="InterPro"/>
</dbReference>
<dbReference type="PANTHER" id="PTHR32122">
    <property type="entry name" value="TATA BOX-BINDING PROTEIN ASSOCIATED FACTOR RNA POLYMERASE I SUBUNIT A"/>
    <property type="match status" value="1"/>
</dbReference>
<dbReference type="InterPro" id="IPR039495">
    <property type="entry name" value="TAF1A"/>
</dbReference>
<evidence type="ECO:0000256" key="1">
    <source>
        <dbReference type="SAM" id="MobiDB-lite"/>
    </source>
</evidence>
<dbReference type="OrthoDB" id="6272197at2759"/>
<dbReference type="Pfam" id="PF14929">
    <property type="entry name" value="TAF1_subA"/>
    <property type="match status" value="1"/>
</dbReference>
<protein>
    <submittedName>
        <fullName evidence="3">TATA box-binding protein-associated factor RNA polymerase I subunit A-like</fullName>
    </submittedName>
</protein>
<feature type="compositionally biased region" description="Low complexity" evidence="1">
    <location>
        <begin position="472"/>
        <end position="482"/>
    </location>
</feature>
<dbReference type="OMA" id="HFTRFHA"/>
<proteinExistence type="predicted"/>
<dbReference type="PANTHER" id="PTHR32122:SF1">
    <property type="entry name" value="TATA BOX-BINDING PROTEIN-ASSOCIATED FACTOR RNA POLYMERASE I SUBUNIT A"/>
    <property type="match status" value="1"/>
</dbReference>
<keyword evidence="2" id="KW-1185">Reference proteome</keyword>
<sequence>MDAESDGGDVESVFSSTTWTSGGMLEGEEEEEDGPPFQTLTSGESPVETEANKGLQFVSKGNSHQPIHVPLVHLLRRALLQHNWHQAAHVMAALCNEYSNVGHIIWQVGSEVLYNHPGTESTHLQSHADNMERVVTLNRFQVHLEFIFHLLSKGHLEEAYETIKSGPLRKKRALFFTKATPPIWVPVVKAYTGLIEYGLWLQGRHRVSQLQDVSGLTGGYDTQESVMLDSTLTTCEETVQRYAGKAEDNFEDVLKEPGVWDIFVTKQVEMLEYYGRTEEAGKVLQRYWEKNPDNPNAHKYYYFFLKKHNSPEEEKVRVLKELQKIVPSDELMLDLFCLKQEDDVEECLCLLFDLLDHHCWRQDIRPWQNLADILRKIHTIQSPSLLDRVKQCWDIRQDWWPPYHFPPSSANHMVQTHPALACVKAVVCSILSADRGFSKAVSNLLQPNHRSVLEEAAQIGDAWRRFLGGRRSSSSSTTSSTSNGHRERHNTSSSGSNSVSTGGSTPANRRSSINSSRSSKSRSSNSSNSSNVSNSSGSRNNSSSDKSNSSSSYISDVSNITDNCSMEEKAV</sequence>
<organism evidence="2 3">
    <name type="scientific">Branchiostoma floridae</name>
    <name type="common">Florida lancelet</name>
    <name type="synonym">Amphioxus</name>
    <dbReference type="NCBI Taxonomy" id="7739"/>
    <lineage>
        <taxon>Eukaryota</taxon>
        <taxon>Metazoa</taxon>
        <taxon>Chordata</taxon>
        <taxon>Cephalochordata</taxon>
        <taxon>Leptocardii</taxon>
        <taxon>Amphioxiformes</taxon>
        <taxon>Branchiostomatidae</taxon>
        <taxon>Branchiostoma</taxon>
    </lineage>
</organism>
<dbReference type="KEGG" id="bfo:118415251"/>
<feature type="region of interest" description="Disordered" evidence="1">
    <location>
        <begin position="468"/>
        <end position="571"/>
    </location>
</feature>
<dbReference type="GO" id="GO:0006360">
    <property type="term" value="P:transcription by RNA polymerase I"/>
    <property type="evidence" value="ECO:0007669"/>
    <property type="project" value="InterPro"/>
</dbReference>
<dbReference type="AlphaFoldDB" id="A0A9J7L3M4"/>
<dbReference type="Proteomes" id="UP000001554">
    <property type="component" value="Chromosome 1"/>
</dbReference>
<feature type="compositionally biased region" description="Low complexity" evidence="1">
    <location>
        <begin position="491"/>
        <end position="559"/>
    </location>
</feature>
<dbReference type="RefSeq" id="XP_035675594.1">
    <property type="nucleotide sequence ID" value="XM_035819701.1"/>
</dbReference>
<dbReference type="GeneID" id="118415251"/>
<reference evidence="3" key="2">
    <citation type="submission" date="2025-08" db="UniProtKB">
        <authorList>
            <consortium name="RefSeq"/>
        </authorList>
    </citation>
    <scope>IDENTIFICATION</scope>
    <source>
        <strain evidence="3">S238N-H82</strain>
        <tissue evidence="3">Testes</tissue>
    </source>
</reference>
<gene>
    <name evidence="3" type="primary">LOC118415251</name>
</gene>
<accession>A0A9J7L3M4</accession>